<dbReference type="InterPro" id="IPR019826">
    <property type="entry name" value="Carboxylesterase_B_AS"/>
</dbReference>
<evidence type="ECO:0000259" key="8">
    <source>
        <dbReference type="Pfam" id="PF00135"/>
    </source>
</evidence>
<gene>
    <name evidence="9" type="ORF">PLXY2_LOCUS11097</name>
</gene>
<keyword evidence="4 7" id="KW-0378">Hydrolase</keyword>
<evidence type="ECO:0000256" key="1">
    <source>
        <dbReference type="ARBA" id="ARBA00005964"/>
    </source>
</evidence>
<dbReference type="PANTHER" id="PTHR43142">
    <property type="entry name" value="CARBOXYLIC ESTER HYDROLASE"/>
    <property type="match status" value="1"/>
</dbReference>
<sequence>MVWIHGGAFAVGSGNSFLYGPDHLVGAGVVLVTLNYRLGALGFLSLENDEVAGNMGLKDQVMALKWVRDNIEYFGGDPGRVTLFGESAGAASVHLHMLSPASKGLFHGAIAESGVAISPWALAAAPRARAFALGRELGIDTNSTAELLGYLRATPSELLVKAGARLAGASGPAADLHSTVALPFVPVVEPPSPDAFLTTAPRDALPGADVPFMTGYNAKEGIILFRRLQRYPKLLSELDREFRRVVPPELLAGADEALASNVTDLVRSFYFQDRPVDNRNLDSLIDLLSELDREFRRVVPAELMAGADEALASNVTDLVRSFYFQNRPVDSRNLASLIDLLSELDREFRCVVPPELLAGADEALASNVTDLVRSFYFQDNRNLDSLIDLFTDVMFLRPVLETLRRPGARRSPTYFYRFAFDGALGLFKRMLGITHPGACHGDEMGYLFYFSRLNYRLDDGSPELAVSRRMVQMWTNFAKTGNPTPPVDYESIVDFKWLPVNDTSTVRYLNIDANVTMEEDPDGARVQFWDWLYDTFAKH</sequence>
<evidence type="ECO:0000256" key="7">
    <source>
        <dbReference type="RuleBase" id="RU361235"/>
    </source>
</evidence>
<keyword evidence="5" id="KW-1015">Disulfide bond</keyword>
<keyword evidence="3" id="KW-0719">Serine esterase</keyword>
<feature type="domain" description="Carboxylesterase type B" evidence="8">
    <location>
        <begin position="366"/>
        <end position="529"/>
    </location>
</feature>
<dbReference type="Proteomes" id="UP000653454">
    <property type="component" value="Unassembled WGS sequence"/>
</dbReference>
<proteinExistence type="inferred from homology"/>
<protein>
    <recommendedName>
        <fullName evidence="7">Carboxylic ester hydrolase</fullName>
        <ecNumber evidence="7">3.1.1.-</ecNumber>
    </recommendedName>
</protein>
<organism evidence="9 10">
    <name type="scientific">Plutella xylostella</name>
    <name type="common">Diamondback moth</name>
    <name type="synonym">Plutella maculipennis</name>
    <dbReference type="NCBI Taxonomy" id="51655"/>
    <lineage>
        <taxon>Eukaryota</taxon>
        <taxon>Metazoa</taxon>
        <taxon>Ecdysozoa</taxon>
        <taxon>Arthropoda</taxon>
        <taxon>Hexapoda</taxon>
        <taxon>Insecta</taxon>
        <taxon>Pterygota</taxon>
        <taxon>Neoptera</taxon>
        <taxon>Endopterygota</taxon>
        <taxon>Lepidoptera</taxon>
        <taxon>Glossata</taxon>
        <taxon>Ditrysia</taxon>
        <taxon>Yponomeutoidea</taxon>
        <taxon>Plutellidae</taxon>
        <taxon>Plutella</taxon>
    </lineage>
</organism>
<dbReference type="EC" id="3.1.1.-" evidence="7"/>
<evidence type="ECO:0000313" key="10">
    <source>
        <dbReference type="Proteomes" id="UP000653454"/>
    </source>
</evidence>
<dbReference type="PANTHER" id="PTHR43142:SF1">
    <property type="entry name" value="CARBOXYLIC ESTER HYDROLASE"/>
    <property type="match status" value="1"/>
</dbReference>
<comment type="caution">
    <text evidence="9">The sequence shown here is derived from an EMBL/GenBank/DDBJ whole genome shotgun (WGS) entry which is preliminary data.</text>
</comment>
<dbReference type="InterPro" id="IPR002018">
    <property type="entry name" value="CarbesteraseB"/>
</dbReference>
<keyword evidence="6" id="KW-0325">Glycoprotein</keyword>
<evidence type="ECO:0000256" key="2">
    <source>
        <dbReference type="ARBA" id="ARBA00010515"/>
    </source>
</evidence>
<evidence type="ECO:0000313" key="9">
    <source>
        <dbReference type="EMBL" id="CAG9132901.1"/>
    </source>
</evidence>
<evidence type="ECO:0000256" key="4">
    <source>
        <dbReference type="ARBA" id="ARBA00022801"/>
    </source>
</evidence>
<dbReference type="InterPro" id="IPR002168">
    <property type="entry name" value="Lipase_GDXG_HIS_AS"/>
</dbReference>
<evidence type="ECO:0000256" key="3">
    <source>
        <dbReference type="ARBA" id="ARBA00022487"/>
    </source>
</evidence>
<comment type="similarity">
    <text evidence="2">Belongs to the 'GDXG' lipolytic enzyme family.</text>
</comment>
<dbReference type="Gene3D" id="3.40.50.1820">
    <property type="entry name" value="alpha/beta hydrolase"/>
    <property type="match status" value="2"/>
</dbReference>
<comment type="similarity">
    <text evidence="1 7">Belongs to the type-B carboxylesterase/lipase family.</text>
</comment>
<feature type="domain" description="Carboxylesterase type B" evidence="8">
    <location>
        <begin position="1"/>
        <end position="291"/>
    </location>
</feature>
<name>A0A8S4FZE2_PLUXY</name>
<keyword evidence="10" id="KW-1185">Reference proteome</keyword>
<dbReference type="PROSITE" id="PS01173">
    <property type="entry name" value="LIPASE_GDXG_HIS"/>
    <property type="match status" value="1"/>
</dbReference>
<reference evidence="9" key="1">
    <citation type="submission" date="2020-11" db="EMBL/GenBank/DDBJ databases">
        <authorList>
            <person name="Whiteford S."/>
        </authorList>
    </citation>
    <scope>NUCLEOTIDE SEQUENCE</scope>
</reference>
<dbReference type="SUPFAM" id="SSF53474">
    <property type="entry name" value="alpha/beta-Hydrolases"/>
    <property type="match status" value="1"/>
</dbReference>
<dbReference type="EMBL" id="CAJHNJ030000054">
    <property type="protein sequence ID" value="CAG9132901.1"/>
    <property type="molecule type" value="Genomic_DNA"/>
</dbReference>
<dbReference type="InterPro" id="IPR029058">
    <property type="entry name" value="AB_hydrolase_fold"/>
</dbReference>
<evidence type="ECO:0000256" key="5">
    <source>
        <dbReference type="ARBA" id="ARBA00023157"/>
    </source>
</evidence>
<dbReference type="Pfam" id="PF00135">
    <property type="entry name" value="COesterase"/>
    <property type="match status" value="2"/>
</dbReference>
<evidence type="ECO:0000256" key="6">
    <source>
        <dbReference type="ARBA" id="ARBA00023180"/>
    </source>
</evidence>
<accession>A0A8S4FZE2</accession>
<dbReference type="GO" id="GO:0052689">
    <property type="term" value="F:carboxylic ester hydrolase activity"/>
    <property type="evidence" value="ECO:0007669"/>
    <property type="project" value="UniProtKB-KW"/>
</dbReference>
<dbReference type="AlphaFoldDB" id="A0A8S4FZE2"/>
<dbReference type="PROSITE" id="PS00122">
    <property type="entry name" value="CARBOXYLESTERASE_B_1"/>
    <property type="match status" value="1"/>
</dbReference>